<evidence type="ECO:0000313" key="2">
    <source>
        <dbReference type="Proteomes" id="UP000012106"/>
    </source>
</evidence>
<comment type="caution">
    <text evidence="1">The sequence shown here is derived from an EMBL/GenBank/DDBJ whole genome shotgun (WGS) entry which is preliminary data.</text>
</comment>
<evidence type="ECO:0000313" key="1">
    <source>
        <dbReference type="EMBL" id="EMN21726.1"/>
    </source>
</evidence>
<protein>
    <submittedName>
        <fullName evidence="1">Uncharacterized protein</fullName>
    </submittedName>
</protein>
<name>M6JJ40_9LEPT</name>
<dbReference type="EMBL" id="AHMU02000049">
    <property type="protein sequence ID" value="EMN21726.1"/>
    <property type="molecule type" value="Genomic_DNA"/>
</dbReference>
<accession>M6JJ40</accession>
<gene>
    <name evidence="1" type="ORF">LEP1GSC063_3678</name>
</gene>
<sequence length="44" mass="5311">MYNLFNKLVYLPFLLKTSLSIQLHTLSSIDWFTVFKSQKSRESW</sequence>
<dbReference type="Proteomes" id="UP000012106">
    <property type="component" value="Unassembled WGS sequence"/>
</dbReference>
<reference evidence="1 2" key="1">
    <citation type="submission" date="2013-01" db="EMBL/GenBank/DDBJ databases">
        <authorList>
            <person name="Harkins D.M."/>
            <person name="Durkin A.S."/>
            <person name="Brinkac L.M."/>
            <person name="Haft D.H."/>
            <person name="Selengut J.D."/>
            <person name="Sanka R."/>
            <person name="DePew J."/>
            <person name="Purushe J."/>
            <person name="Hartskeerl R.A."/>
            <person name="Ahmed A."/>
            <person name="van der Linden H."/>
            <person name="Goris M.G.A."/>
            <person name="Vinetz J.M."/>
            <person name="Sutton G.G."/>
            <person name="Nierman W.C."/>
            <person name="Fouts D.E."/>
        </authorList>
    </citation>
    <scope>NUCLEOTIDE SEQUENCE [LARGE SCALE GENOMIC DNA]</scope>
    <source>
        <strain evidence="1 2">MAVJ 401</strain>
    </source>
</reference>
<proteinExistence type="predicted"/>
<organism evidence="1 2">
    <name type="scientific">Leptospira santarosai serovar Arenal str. MAVJ 401</name>
    <dbReference type="NCBI Taxonomy" id="1049976"/>
    <lineage>
        <taxon>Bacteria</taxon>
        <taxon>Pseudomonadati</taxon>
        <taxon>Spirochaetota</taxon>
        <taxon>Spirochaetia</taxon>
        <taxon>Leptospirales</taxon>
        <taxon>Leptospiraceae</taxon>
        <taxon>Leptospira</taxon>
    </lineage>
</organism>
<dbReference type="AlphaFoldDB" id="M6JJ40"/>